<dbReference type="GO" id="GO:0071555">
    <property type="term" value="P:cell wall organization"/>
    <property type="evidence" value="ECO:0007669"/>
    <property type="project" value="UniProtKB-KW"/>
</dbReference>
<dbReference type="EMBL" id="FOOG01000002">
    <property type="protein sequence ID" value="SFF59003.1"/>
    <property type="molecule type" value="Genomic_DNA"/>
</dbReference>
<name>A0A1I2JXY5_9BACI</name>
<dbReference type="PANTHER" id="PTHR34136">
    <property type="match status" value="1"/>
</dbReference>
<dbReference type="NCBIfam" id="TIGR00696">
    <property type="entry name" value="wecG_tagA_cpsF"/>
    <property type="match status" value="1"/>
</dbReference>
<reference evidence="7" key="1">
    <citation type="submission" date="2016-10" db="EMBL/GenBank/DDBJ databases">
        <authorList>
            <person name="Varghese N."/>
            <person name="Submissions S."/>
        </authorList>
    </citation>
    <scope>NUCLEOTIDE SEQUENCE [LARGE SCALE GENOMIC DNA]</scope>
    <source>
        <strain evidence="7">FP5</strain>
    </source>
</reference>
<evidence type="ECO:0000313" key="6">
    <source>
        <dbReference type="EMBL" id="SFF59003.1"/>
    </source>
</evidence>
<keyword evidence="1 5" id="KW-0328">Glycosyltransferase</keyword>
<dbReference type="InterPro" id="IPR004629">
    <property type="entry name" value="WecG_TagA_CpsF"/>
</dbReference>
<evidence type="ECO:0000256" key="4">
    <source>
        <dbReference type="ARBA" id="ARBA00023316"/>
    </source>
</evidence>
<accession>A0A1I2JXY5</accession>
<comment type="pathway">
    <text evidence="5">Cell wall biogenesis; teichoic acid biosynthesis.</text>
</comment>
<comment type="similarity">
    <text evidence="5">Belongs to the glycosyltransferase 26 family. TagA/TarA subfamily.</text>
</comment>
<dbReference type="AlphaFoldDB" id="A0A1I2JXY5"/>
<evidence type="ECO:0000256" key="1">
    <source>
        <dbReference type="ARBA" id="ARBA00022676"/>
    </source>
</evidence>
<dbReference type="InterPro" id="IPR034714">
    <property type="entry name" value="TagA_TarA"/>
</dbReference>
<keyword evidence="2 5" id="KW-0808">Transferase</keyword>
<dbReference type="Proteomes" id="UP000198897">
    <property type="component" value="Unassembled WGS sequence"/>
</dbReference>
<dbReference type="GO" id="GO:0047244">
    <property type="term" value="F:N-acetylglucosaminyldiphosphoundecaprenol N-acetyl-beta-D-mannosaminyltransferase activity"/>
    <property type="evidence" value="ECO:0007669"/>
    <property type="project" value="UniProtKB-UniRule"/>
</dbReference>
<comment type="function">
    <text evidence="5">Catalyzes the conversion of GlcNAc-PP-undecaprenol into ManNAc-GlcNAc-PP-undecaprenol, the first committed lipid intermediate in the de novo synthesis of teichoic acid.</text>
</comment>
<evidence type="ECO:0000313" key="7">
    <source>
        <dbReference type="Proteomes" id="UP000198897"/>
    </source>
</evidence>
<keyword evidence="3 5" id="KW-0777">Teichoic acid biosynthesis</keyword>
<dbReference type="HAMAP" id="MF_02070">
    <property type="entry name" value="TagA_TarA"/>
    <property type="match status" value="1"/>
</dbReference>
<dbReference type="PANTHER" id="PTHR34136:SF1">
    <property type="entry name" value="UDP-N-ACETYL-D-MANNOSAMINURONIC ACID TRANSFERASE"/>
    <property type="match status" value="1"/>
</dbReference>
<dbReference type="OrthoDB" id="9771846at2"/>
<gene>
    <name evidence="6" type="ORF">SAMN05216353_102220</name>
</gene>
<evidence type="ECO:0000256" key="2">
    <source>
        <dbReference type="ARBA" id="ARBA00022679"/>
    </source>
</evidence>
<dbReference type="GO" id="GO:0019350">
    <property type="term" value="P:teichoic acid biosynthetic process"/>
    <property type="evidence" value="ECO:0007669"/>
    <property type="project" value="UniProtKB-UniRule"/>
</dbReference>
<dbReference type="CDD" id="cd06533">
    <property type="entry name" value="Glyco_transf_WecG_TagA"/>
    <property type="match status" value="1"/>
</dbReference>
<evidence type="ECO:0000256" key="5">
    <source>
        <dbReference type="HAMAP-Rule" id="MF_02070"/>
    </source>
</evidence>
<dbReference type="Pfam" id="PF03808">
    <property type="entry name" value="Glyco_tran_WecG"/>
    <property type="match status" value="1"/>
</dbReference>
<keyword evidence="4 5" id="KW-0961">Cell wall biogenesis/degradation</keyword>
<dbReference type="EC" id="2.4.1.187" evidence="5"/>
<evidence type="ECO:0000256" key="3">
    <source>
        <dbReference type="ARBA" id="ARBA00022944"/>
    </source>
</evidence>
<dbReference type="UniPathway" id="UPA00632"/>
<protein>
    <recommendedName>
        <fullName evidence="5">N-acetylglucosaminyldiphosphoundecaprenol N-acetyl-beta-D-mannosaminyltransferase</fullName>
        <ecNumber evidence="5">2.4.1.187</ecNumber>
    </recommendedName>
    <alternativeName>
        <fullName evidence="5">N-acetylmannosaminyltransferase</fullName>
    </alternativeName>
    <alternativeName>
        <fullName evidence="5">UDP-N-acetylmannosamine transferase</fullName>
    </alternativeName>
    <alternativeName>
        <fullName evidence="5">UDP-N-acetylmannosamine:N-acetylglucosaminyl pyrophosphorylundecaprenol N-acetylmannosaminyltransferase</fullName>
    </alternativeName>
</protein>
<proteinExistence type="inferred from homology"/>
<organism evidence="6 7">
    <name type="scientific">Halobacillus alkaliphilus</name>
    <dbReference type="NCBI Taxonomy" id="396056"/>
    <lineage>
        <taxon>Bacteria</taxon>
        <taxon>Bacillati</taxon>
        <taxon>Bacillota</taxon>
        <taxon>Bacilli</taxon>
        <taxon>Bacillales</taxon>
        <taxon>Bacillaceae</taxon>
        <taxon>Halobacillus</taxon>
    </lineage>
</organism>
<keyword evidence="7" id="KW-1185">Reference proteome</keyword>
<dbReference type="RefSeq" id="WP_089749882.1">
    <property type="nucleotide sequence ID" value="NZ_FOOG01000002.1"/>
</dbReference>
<sequence length="243" mass="28241">MKHVNILGVPFSITNHSTLVEQLNQHIQKHEKSFVITANPEIVMRANQEEAYMKSLHRATYITADGIGIVKASRLLGQTLPERVTGYDVMIEMLKQADLNHYRIYLLGAHRDTLEEVKKHIQQFYPHIQVVGSHDGYFDWHHNTISEEIMQCSPDLVFVALGAPKQENWIAEHIDQFNKGVFLCVGGSFDVIAGKVKRAPLSWQNKNLEWFYRLLQQPTRWKRMLALPRFSYHVIRQKVKRSL</sequence>
<comment type="catalytic activity">
    <reaction evidence="5">
        <text>UDP-N-acetyl-alpha-D-mannosamine + N-acetyl-alpha-D-glucosaminyl-di-trans,octa-cis-undecaprenyl diphosphate = N-acetyl-beta-D-mannosaminyl-(1-&gt;4)-N-acetyl-alpha-D-glucosaminyl di-trans,octa-cis-undecaprenyl diphosphate + UDP + H(+)</text>
        <dbReference type="Rhea" id="RHEA:16053"/>
        <dbReference type="ChEBI" id="CHEBI:15378"/>
        <dbReference type="ChEBI" id="CHEBI:58223"/>
        <dbReference type="ChEBI" id="CHEBI:62959"/>
        <dbReference type="ChEBI" id="CHEBI:68623"/>
        <dbReference type="ChEBI" id="CHEBI:132210"/>
        <dbReference type="EC" id="2.4.1.187"/>
    </reaction>
</comment>